<dbReference type="AlphaFoldDB" id="A0AA38ZR50"/>
<dbReference type="GO" id="GO:0006508">
    <property type="term" value="P:proteolysis"/>
    <property type="evidence" value="ECO:0007669"/>
    <property type="project" value="UniProtKB-KW"/>
</dbReference>
<keyword evidence="1" id="KW-0645">Protease</keyword>
<evidence type="ECO:0000259" key="2">
    <source>
        <dbReference type="Pfam" id="PF13976"/>
    </source>
</evidence>
<protein>
    <recommendedName>
        <fullName evidence="6">GAG-pre-integrase domain-containing protein</fullName>
    </recommendedName>
</protein>
<dbReference type="Gene3D" id="3.30.420.10">
    <property type="entry name" value="Ribonuclease H-like superfamily/Ribonuclease H"/>
    <property type="match status" value="1"/>
</dbReference>
<dbReference type="Proteomes" id="UP001168098">
    <property type="component" value="Unassembled WGS sequence"/>
</dbReference>
<dbReference type="InterPro" id="IPR054722">
    <property type="entry name" value="PolX-like_BBD"/>
</dbReference>
<proteinExistence type="predicted"/>
<keyword evidence="1" id="KW-0378">Hydrolase</keyword>
<keyword evidence="5" id="KW-1185">Reference proteome</keyword>
<evidence type="ECO:0000256" key="1">
    <source>
        <dbReference type="ARBA" id="ARBA00022670"/>
    </source>
</evidence>
<dbReference type="InterPro" id="IPR039537">
    <property type="entry name" value="Retrotran_Ty1/copia-like"/>
</dbReference>
<dbReference type="InterPro" id="IPR036397">
    <property type="entry name" value="RNaseH_sf"/>
</dbReference>
<accession>A0AA38ZR50</accession>
<dbReference type="Pfam" id="PF22936">
    <property type="entry name" value="Pol_BBD"/>
    <property type="match status" value="1"/>
</dbReference>
<reference evidence="4 5" key="1">
    <citation type="journal article" date="2023" name="BMC Biotechnol.">
        <title>Vitis rotundifolia cv Carlos genome sequencing.</title>
        <authorList>
            <person name="Huff M."/>
            <person name="Hulse-Kemp A."/>
            <person name="Scheffler B."/>
            <person name="Youngblood R."/>
            <person name="Simpson S."/>
            <person name="Babiker E."/>
            <person name="Staton M."/>
        </authorList>
    </citation>
    <scope>NUCLEOTIDE SEQUENCE [LARGE SCALE GENOMIC DNA]</scope>
    <source>
        <tissue evidence="4">Leaf</tissue>
    </source>
</reference>
<dbReference type="GO" id="GO:0003676">
    <property type="term" value="F:nucleic acid binding"/>
    <property type="evidence" value="ECO:0007669"/>
    <property type="project" value="InterPro"/>
</dbReference>
<dbReference type="Pfam" id="PF13976">
    <property type="entry name" value="gag_pre-integrs"/>
    <property type="match status" value="1"/>
</dbReference>
<name>A0AA38ZR50_VITRO</name>
<feature type="domain" description="Retrovirus-related Pol polyprotein from transposon TNT 1-94-like beta-barrel" evidence="3">
    <location>
        <begin position="1"/>
        <end position="66"/>
    </location>
</feature>
<sequence length="204" mass="22988">MTDAHHLFSTYSPCVGNLKVKIADGTLSLVAGKGSIRISESIALKPVLYVPNLSCNLLSISQLTQKSNCSAKFLPSHYVFQDLSSGKTIGSAKEHEGLYYFDKTDVHGQCPPTVCNSTSRWGHPNFQYLKHLFPSLCSNKASWDFQCEVCELAKHHRASFLKSKYKPSIPFTLIHSDLWGPSRTPNRNHKKWFITFIDDHTRLC</sequence>
<comment type="caution">
    <text evidence="4">The sequence shown here is derived from an EMBL/GenBank/DDBJ whole genome shotgun (WGS) entry which is preliminary data.</text>
</comment>
<dbReference type="PANTHER" id="PTHR42648:SF22">
    <property type="entry name" value="REVERSE TRANSCRIPTASE TY1_COPIA-TYPE DOMAIN-CONTAINING PROTEIN"/>
    <property type="match status" value="1"/>
</dbReference>
<evidence type="ECO:0008006" key="6">
    <source>
        <dbReference type="Google" id="ProtNLM"/>
    </source>
</evidence>
<organism evidence="4 5">
    <name type="scientific">Vitis rotundifolia</name>
    <name type="common">Muscadine grape</name>
    <dbReference type="NCBI Taxonomy" id="103349"/>
    <lineage>
        <taxon>Eukaryota</taxon>
        <taxon>Viridiplantae</taxon>
        <taxon>Streptophyta</taxon>
        <taxon>Embryophyta</taxon>
        <taxon>Tracheophyta</taxon>
        <taxon>Spermatophyta</taxon>
        <taxon>Magnoliopsida</taxon>
        <taxon>eudicotyledons</taxon>
        <taxon>Gunneridae</taxon>
        <taxon>Pentapetalae</taxon>
        <taxon>rosids</taxon>
        <taxon>Vitales</taxon>
        <taxon>Vitaceae</taxon>
        <taxon>Viteae</taxon>
        <taxon>Vitis</taxon>
    </lineage>
</organism>
<dbReference type="InterPro" id="IPR025724">
    <property type="entry name" value="GAG-pre-integrase_dom"/>
</dbReference>
<evidence type="ECO:0000313" key="4">
    <source>
        <dbReference type="EMBL" id="KAJ9693662.1"/>
    </source>
</evidence>
<gene>
    <name evidence="4" type="ORF">PVL29_009559</name>
</gene>
<dbReference type="EMBL" id="JARBHA010000008">
    <property type="protein sequence ID" value="KAJ9693662.1"/>
    <property type="molecule type" value="Genomic_DNA"/>
</dbReference>
<evidence type="ECO:0000259" key="3">
    <source>
        <dbReference type="Pfam" id="PF22936"/>
    </source>
</evidence>
<evidence type="ECO:0000313" key="5">
    <source>
        <dbReference type="Proteomes" id="UP001168098"/>
    </source>
</evidence>
<feature type="domain" description="GAG-pre-integrase" evidence="2">
    <location>
        <begin position="119"/>
        <end position="155"/>
    </location>
</feature>
<dbReference type="GO" id="GO:0008233">
    <property type="term" value="F:peptidase activity"/>
    <property type="evidence" value="ECO:0007669"/>
    <property type="project" value="UniProtKB-KW"/>
</dbReference>
<dbReference type="PANTHER" id="PTHR42648">
    <property type="entry name" value="TRANSPOSASE, PUTATIVE-RELATED"/>
    <property type="match status" value="1"/>
</dbReference>